<dbReference type="SUPFAM" id="SSF49265">
    <property type="entry name" value="Fibronectin type III"/>
    <property type="match status" value="2"/>
</dbReference>
<organism evidence="5 6">
    <name type="scientific">Oopsacas minuta</name>
    <dbReference type="NCBI Taxonomy" id="111878"/>
    <lineage>
        <taxon>Eukaryota</taxon>
        <taxon>Metazoa</taxon>
        <taxon>Porifera</taxon>
        <taxon>Hexactinellida</taxon>
        <taxon>Hexasterophora</taxon>
        <taxon>Lyssacinosida</taxon>
        <taxon>Leucopsacidae</taxon>
        <taxon>Oopsacas</taxon>
    </lineage>
</organism>
<feature type="domain" description="Fibronectin type-III" evidence="4">
    <location>
        <begin position="353"/>
        <end position="446"/>
    </location>
</feature>
<dbReference type="InterPro" id="IPR013783">
    <property type="entry name" value="Ig-like_fold"/>
</dbReference>
<dbReference type="PANTHER" id="PTHR13817:SF166">
    <property type="entry name" value="NEURONAL IGCAM-RELATED"/>
    <property type="match status" value="1"/>
</dbReference>
<keyword evidence="3" id="KW-0812">Transmembrane</keyword>
<dbReference type="InterPro" id="IPR036116">
    <property type="entry name" value="FN3_sf"/>
</dbReference>
<dbReference type="PANTHER" id="PTHR13817">
    <property type="entry name" value="TITIN"/>
    <property type="match status" value="1"/>
</dbReference>
<keyword evidence="1" id="KW-0677">Repeat</keyword>
<evidence type="ECO:0000313" key="6">
    <source>
        <dbReference type="Proteomes" id="UP001165289"/>
    </source>
</evidence>
<evidence type="ECO:0000256" key="2">
    <source>
        <dbReference type="SAM" id="MobiDB-lite"/>
    </source>
</evidence>
<feature type="domain" description="Fibronectin type-III" evidence="4">
    <location>
        <begin position="259"/>
        <end position="351"/>
    </location>
</feature>
<name>A0AAV7JCF0_9METZ</name>
<dbReference type="PROSITE" id="PS50853">
    <property type="entry name" value="FN3"/>
    <property type="match status" value="3"/>
</dbReference>
<dbReference type="SMART" id="SM00060">
    <property type="entry name" value="FN3"/>
    <property type="match status" value="3"/>
</dbReference>
<accession>A0AAV7JCF0</accession>
<evidence type="ECO:0000256" key="3">
    <source>
        <dbReference type="SAM" id="Phobius"/>
    </source>
</evidence>
<keyword evidence="3" id="KW-0472">Membrane</keyword>
<dbReference type="InterPro" id="IPR050964">
    <property type="entry name" value="Striated_Muscle_Regulatory"/>
</dbReference>
<comment type="caution">
    <text evidence="5">The sequence shown here is derived from an EMBL/GenBank/DDBJ whole genome shotgun (WGS) entry which is preliminary data.</text>
</comment>
<evidence type="ECO:0000256" key="1">
    <source>
        <dbReference type="ARBA" id="ARBA00022737"/>
    </source>
</evidence>
<proteinExistence type="predicted"/>
<keyword evidence="6" id="KW-1185">Reference proteome</keyword>
<dbReference type="Gene3D" id="2.60.40.10">
    <property type="entry name" value="Immunoglobulins"/>
    <property type="match status" value="3"/>
</dbReference>
<dbReference type="AlphaFoldDB" id="A0AAV7JCF0"/>
<feature type="domain" description="Fibronectin type-III" evidence="4">
    <location>
        <begin position="456"/>
        <end position="542"/>
    </location>
</feature>
<feature type="transmembrane region" description="Helical" evidence="3">
    <location>
        <begin position="658"/>
        <end position="691"/>
    </location>
</feature>
<dbReference type="EMBL" id="JAKMXF010000360">
    <property type="protein sequence ID" value="KAI6646189.1"/>
    <property type="molecule type" value="Genomic_DNA"/>
</dbReference>
<evidence type="ECO:0000313" key="5">
    <source>
        <dbReference type="EMBL" id="KAI6646189.1"/>
    </source>
</evidence>
<feature type="transmembrane region" description="Helical" evidence="3">
    <location>
        <begin position="117"/>
        <end position="135"/>
    </location>
</feature>
<sequence length="749" mass="81924">MFCPYFVTKGSKQSLYQYLIGLQTLIDKTVHEGCNIDEYIQCEGDLPVCQNLDCDWEDNFLKDIGQPAEEGEITDPESDHDVEIVEDTSLVLNTYKKYLSYSVRSKLMYSKMSASRVWYFILLFLSSIIITASIVTQDPALACVGDRVTVSCNLSVPNPGDIFLSSITDYIVGNSDPISSTVINSNGTAGGVNLSKLTAESPFSNGIYRSGTITLLSYTLAYNGLTLGCGTDYFINGESNNRATLTETINIQQAAPPSPPVPLTADFNSTTCSGTVELSWTPGASDRPIQMYYLYLNGVLIDSISSVMDLYSHGITIQRDTDYNYSVVAMSCAGNSTEATADVITLDAPPPSPPVNLSANLSVFDSITCSGTVELSWIPGASNKPIQMYFLFLNGIQIDSISPDINSYSHVITLQGNTEYIYSIVAMSCAGNSINTTADTITLDGGLLFVSPPSSPPVTLSESNNNCTNIVISWTTPVSDRDIIEYSVYRNNTFLITTTDNNYTDTNQLTINTVYEYSVTAISCAGDSTPGVTLVSIGGYELSNDSLALSFNNNSLEAYLTWTLKMDSVDPILITYSLNLYYFYTTTQKGITSNYSDTYPFTQLSTDTNFTQAITTPDLPGNIYLNITAYIQITEQCGQQYSGIRIQGDYHTDSLVSLLPAVIILIVIIIIILIISISVIAAMSIVIVIMYRKIQSIKSTDKPTEPAHNYQYIDMDKLTPGSTPKQEDPYYTPMSPTGTESRPDYGNLK</sequence>
<gene>
    <name evidence="5" type="ORF">LOD99_9396</name>
</gene>
<dbReference type="Proteomes" id="UP001165289">
    <property type="component" value="Unassembled WGS sequence"/>
</dbReference>
<protein>
    <submittedName>
        <fullName evidence="5">Chitin binding protein</fullName>
    </submittedName>
</protein>
<evidence type="ECO:0000259" key="4">
    <source>
        <dbReference type="PROSITE" id="PS50853"/>
    </source>
</evidence>
<dbReference type="InterPro" id="IPR003961">
    <property type="entry name" value="FN3_dom"/>
</dbReference>
<reference evidence="5 6" key="1">
    <citation type="journal article" date="2023" name="BMC Biol.">
        <title>The compact genome of the sponge Oopsacas minuta (Hexactinellida) is lacking key metazoan core genes.</title>
        <authorList>
            <person name="Santini S."/>
            <person name="Schenkelaars Q."/>
            <person name="Jourda C."/>
            <person name="Duchesne M."/>
            <person name="Belahbib H."/>
            <person name="Rocher C."/>
            <person name="Selva M."/>
            <person name="Riesgo A."/>
            <person name="Vervoort M."/>
            <person name="Leys S.P."/>
            <person name="Kodjabachian L."/>
            <person name="Le Bivic A."/>
            <person name="Borchiellini C."/>
            <person name="Claverie J.M."/>
            <person name="Renard E."/>
        </authorList>
    </citation>
    <scope>NUCLEOTIDE SEQUENCE [LARGE SCALE GENOMIC DNA]</scope>
    <source>
        <strain evidence="5">SPO-2</strain>
    </source>
</reference>
<dbReference type="CDD" id="cd00063">
    <property type="entry name" value="FN3"/>
    <property type="match status" value="3"/>
</dbReference>
<keyword evidence="3" id="KW-1133">Transmembrane helix</keyword>
<feature type="region of interest" description="Disordered" evidence="2">
    <location>
        <begin position="715"/>
        <end position="749"/>
    </location>
</feature>